<comment type="caution">
    <text evidence="4">The sequence shown here is derived from an EMBL/GenBank/DDBJ whole genome shotgun (WGS) entry which is preliminary data.</text>
</comment>
<keyword evidence="2" id="KW-1133">Transmembrane helix</keyword>
<keyword evidence="3" id="KW-0732">Signal</keyword>
<keyword evidence="2" id="KW-0812">Transmembrane</keyword>
<dbReference type="Proteomes" id="UP000192578">
    <property type="component" value="Unassembled WGS sequence"/>
</dbReference>
<name>A0A9X6NEA6_HYPEX</name>
<evidence type="ECO:0000256" key="1">
    <source>
        <dbReference type="SAM" id="MobiDB-lite"/>
    </source>
</evidence>
<proteinExistence type="predicted"/>
<sequence>MVAINRFRSPAVLMVLLLLLVDVPFKPVARSSSLTEEQQTDAGCSSVGFCSLRKPATQGGTCTKTPWQLNNDHNGLNHFKVCNLVETDNPTRFDGLCQPGCKFHYRKAGWAKAEQVDGNGLGIVNVVPSEDGDPVQQEHLYWHEFKYDTYISCCRTSGGGADDCTMELCYYFQEATDHEGKSSKNPEKPATVLPETTEPNWEPTGRNDGDGEGRVSPAVSVKPSVPPQSAVTCLWYAIPILLIVGAAVIAGIWRVCFRGNAGNATRHPQENPQELQRMSNGAGDHPDHSTITPLLPTTEPQQSEEQPK</sequence>
<organism evidence="4 5">
    <name type="scientific">Hypsibius exemplaris</name>
    <name type="common">Freshwater tardigrade</name>
    <dbReference type="NCBI Taxonomy" id="2072580"/>
    <lineage>
        <taxon>Eukaryota</taxon>
        <taxon>Metazoa</taxon>
        <taxon>Ecdysozoa</taxon>
        <taxon>Tardigrada</taxon>
        <taxon>Eutardigrada</taxon>
        <taxon>Parachela</taxon>
        <taxon>Hypsibioidea</taxon>
        <taxon>Hypsibiidae</taxon>
        <taxon>Hypsibius</taxon>
    </lineage>
</organism>
<protein>
    <recommendedName>
        <fullName evidence="6">Transmembrane protein</fullName>
    </recommendedName>
</protein>
<evidence type="ECO:0000256" key="2">
    <source>
        <dbReference type="SAM" id="Phobius"/>
    </source>
</evidence>
<dbReference type="AlphaFoldDB" id="A0A9X6NEA6"/>
<evidence type="ECO:0000256" key="3">
    <source>
        <dbReference type="SAM" id="SignalP"/>
    </source>
</evidence>
<evidence type="ECO:0000313" key="4">
    <source>
        <dbReference type="EMBL" id="OWA51098.1"/>
    </source>
</evidence>
<accession>A0A9X6NEA6</accession>
<keyword evidence="2" id="KW-0472">Membrane</keyword>
<feature type="signal peptide" evidence="3">
    <location>
        <begin position="1"/>
        <end position="31"/>
    </location>
</feature>
<evidence type="ECO:0008006" key="6">
    <source>
        <dbReference type="Google" id="ProtNLM"/>
    </source>
</evidence>
<evidence type="ECO:0000313" key="5">
    <source>
        <dbReference type="Proteomes" id="UP000192578"/>
    </source>
</evidence>
<keyword evidence="5" id="KW-1185">Reference proteome</keyword>
<feature type="region of interest" description="Disordered" evidence="1">
    <location>
        <begin position="264"/>
        <end position="308"/>
    </location>
</feature>
<feature type="transmembrane region" description="Helical" evidence="2">
    <location>
        <begin position="234"/>
        <end position="257"/>
    </location>
</feature>
<feature type="compositionally biased region" description="Polar residues" evidence="1">
    <location>
        <begin position="298"/>
        <end position="308"/>
    </location>
</feature>
<feature type="compositionally biased region" description="Polar residues" evidence="1">
    <location>
        <begin position="270"/>
        <end position="279"/>
    </location>
</feature>
<feature type="region of interest" description="Disordered" evidence="1">
    <location>
        <begin position="179"/>
        <end position="222"/>
    </location>
</feature>
<feature type="chain" id="PRO_5040861689" description="Transmembrane protein" evidence="3">
    <location>
        <begin position="32"/>
        <end position="308"/>
    </location>
</feature>
<reference evidence="5" key="1">
    <citation type="submission" date="2017-01" db="EMBL/GenBank/DDBJ databases">
        <title>Comparative genomics of anhydrobiosis in the tardigrade Hypsibius dujardini.</title>
        <authorList>
            <person name="Yoshida Y."/>
            <person name="Koutsovoulos G."/>
            <person name="Laetsch D."/>
            <person name="Stevens L."/>
            <person name="Kumar S."/>
            <person name="Horikawa D."/>
            <person name="Ishino K."/>
            <person name="Komine S."/>
            <person name="Tomita M."/>
            <person name="Blaxter M."/>
            <person name="Arakawa K."/>
        </authorList>
    </citation>
    <scope>NUCLEOTIDE SEQUENCE [LARGE SCALE GENOMIC DNA]</scope>
    <source>
        <strain evidence="5">Z151</strain>
    </source>
</reference>
<gene>
    <name evidence="4" type="ORF">BV898_15597</name>
</gene>
<dbReference type="EMBL" id="MTYJ01000214">
    <property type="protein sequence ID" value="OWA51098.1"/>
    <property type="molecule type" value="Genomic_DNA"/>
</dbReference>